<dbReference type="Proteomes" id="UP000265520">
    <property type="component" value="Unassembled WGS sequence"/>
</dbReference>
<evidence type="ECO:0000313" key="1">
    <source>
        <dbReference type="EMBL" id="MCI39200.1"/>
    </source>
</evidence>
<accession>A0A392RTT4</accession>
<dbReference type="EMBL" id="LXQA010264766">
    <property type="protein sequence ID" value="MCI39200.1"/>
    <property type="molecule type" value="Genomic_DNA"/>
</dbReference>
<comment type="caution">
    <text evidence="1">The sequence shown here is derived from an EMBL/GenBank/DDBJ whole genome shotgun (WGS) entry which is preliminary data.</text>
</comment>
<protein>
    <submittedName>
        <fullName evidence="1">Uncharacterized protein</fullName>
    </submittedName>
</protein>
<feature type="non-terminal residue" evidence="1">
    <location>
        <position position="1"/>
    </location>
</feature>
<reference evidence="1 2" key="1">
    <citation type="journal article" date="2018" name="Front. Plant Sci.">
        <title>Red Clover (Trifolium pratense) and Zigzag Clover (T. medium) - A Picture of Genomic Similarities and Differences.</title>
        <authorList>
            <person name="Dluhosova J."/>
            <person name="Istvanek J."/>
            <person name="Nedelnik J."/>
            <person name="Repkova J."/>
        </authorList>
    </citation>
    <scope>NUCLEOTIDE SEQUENCE [LARGE SCALE GENOMIC DNA]</scope>
    <source>
        <strain evidence="2">cv. 10/8</strain>
        <tissue evidence="1">Leaf</tissue>
    </source>
</reference>
<evidence type="ECO:0000313" key="2">
    <source>
        <dbReference type="Proteomes" id="UP000265520"/>
    </source>
</evidence>
<dbReference type="AlphaFoldDB" id="A0A392RTT4"/>
<keyword evidence="2" id="KW-1185">Reference proteome</keyword>
<name>A0A392RTT4_9FABA</name>
<proteinExistence type="predicted"/>
<sequence length="28" mass="3080">YPHHRHPPYLKSVITVTASSLAVSAISF</sequence>
<organism evidence="1 2">
    <name type="scientific">Trifolium medium</name>
    <dbReference type="NCBI Taxonomy" id="97028"/>
    <lineage>
        <taxon>Eukaryota</taxon>
        <taxon>Viridiplantae</taxon>
        <taxon>Streptophyta</taxon>
        <taxon>Embryophyta</taxon>
        <taxon>Tracheophyta</taxon>
        <taxon>Spermatophyta</taxon>
        <taxon>Magnoliopsida</taxon>
        <taxon>eudicotyledons</taxon>
        <taxon>Gunneridae</taxon>
        <taxon>Pentapetalae</taxon>
        <taxon>rosids</taxon>
        <taxon>fabids</taxon>
        <taxon>Fabales</taxon>
        <taxon>Fabaceae</taxon>
        <taxon>Papilionoideae</taxon>
        <taxon>50 kb inversion clade</taxon>
        <taxon>NPAAA clade</taxon>
        <taxon>Hologalegina</taxon>
        <taxon>IRL clade</taxon>
        <taxon>Trifolieae</taxon>
        <taxon>Trifolium</taxon>
    </lineage>
</organism>